<protein>
    <recommendedName>
        <fullName evidence="3">NB-ARC domain-containing protein</fullName>
    </recommendedName>
</protein>
<gene>
    <name evidence="1" type="ORF">FEQUK3_LOCUS5705</name>
</gene>
<proteinExistence type="predicted"/>
<comment type="caution">
    <text evidence="1">The sequence shown here is derived from an EMBL/GenBank/DDBJ whole genome shotgun (WGS) entry which is preliminary data.</text>
</comment>
<organism evidence="1 2">
    <name type="scientific">Fusarium equiseti</name>
    <name type="common">Fusarium scirpi</name>
    <dbReference type="NCBI Taxonomy" id="61235"/>
    <lineage>
        <taxon>Eukaryota</taxon>
        <taxon>Fungi</taxon>
        <taxon>Dikarya</taxon>
        <taxon>Ascomycota</taxon>
        <taxon>Pezizomycotina</taxon>
        <taxon>Sordariomycetes</taxon>
        <taxon>Hypocreomycetidae</taxon>
        <taxon>Hypocreales</taxon>
        <taxon>Nectriaceae</taxon>
        <taxon>Fusarium</taxon>
        <taxon>Fusarium incarnatum-equiseti species complex</taxon>
    </lineage>
</organism>
<reference evidence="1" key="1">
    <citation type="submission" date="2021-05" db="EMBL/GenBank/DDBJ databases">
        <authorList>
            <person name="Khan N."/>
        </authorList>
    </citation>
    <scope>NUCLEOTIDE SEQUENCE</scope>
</reference>
<name>A0A8J2NJ16_FUSEQ</name>
<dbReference type="Proteomes" id="UP000693738">
    <property type="component" value="Unassembled WGS sequence"/>
</dbReference>
<sequence length="161" mass="17716">MGGIGKTDLAVQYAHLRKDRFDAIFWLEAGGISQLASNFGQIPTDLQLESAEAAQDLELSIEIAKEWLATTKVSHDQGSNVPRKRPWLLIFDNADNLDIILDYIPSTGSGSILVTSRVPAANTDTFENSFGFDMEPLSEVEAAALLHRLTRRQGDALNQDE</sequence>
<evidence type="ECO:0000313" key="1">
    <source>
        <dbReference type="EMBL" id="CAG7559974.1"/>
    </source>
</evidence>
<dbReference type="AlphaFoldDB" id="A0A8J2NJ16"/>
<dbReference type="EMBL" id="CAJSTJ010000131">
    <property type="protein sequence ID" value="CAG7559974.1"/>
    <property type="molecule type" value="Genomic_DNA"/>
</dbReference>
<accession>A0A8J2NJ16</accession>
<dbReference type="PANTHER" id="PTHR35205:SF1">
    <property type="entry name" value="ZU5 DOMAIN-CONTAINING PROTEIN"/>
    <property type="match status" value="1"/>
</dbReference>
<evidence type="ECO:0000313" key="2">
    <source>
        <dbReference type="Proteomes" id="UP000693738"/>
    </source>
</evidence>
<dbReference type="PANTHER" id="PTHR35205">
    <property type="entry name" value="NB-ARC AND TPR DOMAIN PROTEIN"/>
    <property type="match status" value="1"/>
</dbReference>
<evidence type="ECO:0008006" key="3">
    <source>
        <dbReference type="Google" id="ProtNLM"/>
    </source>
</evidence>